<reference evidence="7 8" key="1">
    <citation type="submission" date="2017-03" db="EMBL/GenBank/DDBJ databases">
        <title>Genome of the blue death feigning beetle - Asbolus verrucosus.</title>
        <authorList>
            <person name="Rider S.D."/>
        </authorList>
    </citation>
    <scope>NUCLEOTIDE SEQUENCE [LARGE SCALE GENOMIC DNA]</scope>
    <source>
        <strain evidence="7">Butters</strain>
        <tissue evidence="7">Head and leg muscle</tissue>
    </source>
</reference>
<proteinExistence type="predicted"/>
<evidence type="ECO:0000259" key="6">
    <source>
        <dbReference type="Pfam" id="PF15908"/>
    </source>
</evidence>
<keyword evidence="8" id="KW-1185">Reference proteome</keyword>
<keyword evidence="3" id="KW-0206">Cytoskeleton</keyword>
<keyword evidence="4" id="KW-0175">Coiled coil</keyword>
<dbReference type="PANTHER" id="PTHR18956">
    <property type="entry name" value="HYALURONAN MEDIATED MOTILITY RECEPTOR"/>
    <property type="match status" value="1"/>
</dbReference>
<evidence type="ECO:0000256" key="2">
    <source>
        <dbReference type="ARBA" id="ARBA00022490"/>
    </source>
</evidence>
<evidence type="ECO:0000313" key="8">
    <source>
        <dbReference type="Proteomes" id="UP000292052"/>
    </source>
</evidence>
<comment type="subcellular location">
    <subcellularLocation>
        <location evidence="1">Cytoplasm</location>
        <location evidence="1">Cytoskeleton</location>
        <location evidence="1">Spindle</location>
    </subcellularLocation>
</comment>
<comment type="caution">
    <text evidence="7">The sequence shown here is derived from an EMBL/GenBank/DDBJ whole genome shotgun (WGS) entry which is preliminary data.</text>
</comment>
<dbReference type="Proteomes" id="UP000292052">
    <property type="component" value="Unassembled WGS sequence"/>
</dbReference>
<feature type="coiled-coil region" evidence="4">
    <location>
        <begin position="448"/>
        <end position="594"/>
    </location>
</feature>
<feature type="coiled-coil region" evidence="4">
    <location>
        <begin position="314"/>
        <end position="404"/>
    </location>
</feature>
<evidence type="ECO:0000313" key="7">
    <source>
        <dbReference type="EMBL" id="RZC39017.1"/>
    </source>
</evidence>
<evidence type="ECO:0000256" key="3">
    <source>
        <dbReference type="ARBA" id="ARBA00023212"/>
    </source>
</evidence>
<feature type="domain" description="Hyaluronan-mediated motility receptor C-terminal" evidence="6">
    <location>
        <begin position="534"/>
        <end position="653"/>
    </location>
</feature>
<dbReference type="InterPro" id="IPR026203">
    <property type="entry name" value="IHABP"/>
</dbReference>
<keyword evidence="2" id="KW-0963">Cytoplasm</keyword>
<feature type="region of interest" description="Disordered" evidence="5">
    <location>
        <begin position="45"/>
        <end position="65"/>
    </location>
</feature>
<evidence type="ECO:0000256" key="5">
    <source>
        <dbReference type="SAM" id="MobiDB-lite"/>
    </source>
</evidence>
<dbReference type="Pfam" id="PF15908">
    <property type="entry name" value="HMMR_C"/>
    <property type="match status" value="1"/>
</dbReference>
<evidence type="ECO:0000256" key="1">
    <source>
        <dbReference type="ARBA" id="ARBA00004186"/>
    </source>
</evidence>
<feature type="compositionally biased region" description="Polar residues" evidence="5">
    <location>
        <begin position="49"/>
        <end position="65"/>
    </location>
</feature>
<dbReference type="EMBL" id="QDEB01037979">
    <property type="protein sequence ID" value="RZC39017.1"/>
    <property type="molecule type" value="Genomic_DNA"/>
</dbReference>
<dbReference type="STRING" id="1661398.A0A482W2Y6"/>
<feature type="region of interest" description="Disordered" evidence="5">
    <location>
        <begin position="649"/>
        <end position="685"/>
    </location>
</feature>
<feature type="coiled-coil region" evidence="4">
    <location>
        <begin position="106"/>
        <end position="258"/>
    </location>
</feature>
<dbReference type="AlphaFoldDB" id="A0A482W2Y6"/>
<dbReference type="GO" id="GO:0005540">
    <property type="term" value="F:hyaluronic acid binding"/>
    <property type="evidence" value="ECO:0007669"/>
    <property type="project" value="InterPro"/>
</dbReference>
<sequence length="685" mass="80113">MSFSKAKIQRFNEIKECTPSPAKYNITTQEKIKLGIISQSGKYIKKPESQSGSETGSINSTPCFQTPTVPKKKKFLGMSTFKTRTADRQEELREKIVECHNKDVYIKDLVEQIEEMTEKMATLEQEKLILLAENEKIAEETTLKQGKLNEIHLKHNEIHAQVKVMNSSLRKIRQESEALKNENCVEFAKILKYVNKFQDLHDKAIKENQNEALEMEKKNRQEFQKEIESLKHRLKQELEEANKKLNESEAKVTLLEENFKEVSLLTEMQTKEKIDEIEASWKLKLEAKEKESEAILKECQEISEYNIIQSEIEKNQLKVSLSEKEKMYDELVEKYNVLETDRNKMNEEVNNLKSEKHAYELSITTFRDTIEVLKKRLINSDRDVEQLKEELGQSEEKILLYEKKTTELTNQLNETQVANEEFEIQYESTSKIMQNQVKTIEKHLLNKVEVLEGELKRDKQLLNEVLQQHHEQQSLIMKAQETVAQANNWIESLEKRQNELETEMKDSKNKLIEETEEAAEIRKKYIEKSGELDKLAQQYEEVLAELKQTKDKNEELQNLIGPYQQQLEAYDNELKIMMNEKQTIAKEAKDLTQKYADILGHHNHKQKIKHLTDLKVRSSELFEKNIDLESKNFKLNKLVDKLKKEVEDLKKGGKKIKLSNEDKENLGSPKCLKGVQSPGPLKDKN</sequence>
<organism evidence="7 8">
    <name type="scientific">Asbolus verrucosus</name>
    <name type="common">Desert ironclad beetle</name>
    <dbReference type="NCBI Taxonomy" id="1661398"/>
    <lineage>
        <taxon>Eukaryota</taxon>
        <taxon>Metazoa</taxon>
        <taxon>Ecdysozoa</taxon>
        <taxon>Arthropoda</taxon>
        <taxon>Hexapoda</taxon>
        <taxon>Insecta</taxon>
        <taxon>Pterygota</taxon>
        <taxon>Neoptera</taxon>
        <taxon>Endopterygota</taxon>
        <taxon>Coleoptera</taxon>
        <taxon>Polyphaga</taxon>
        <taxon>Cucujiformia</taxon>
        <taxon>Tenebrionidae</taxon>
        <taxon>Pimeliinae</taxon>
        <taxon>Asbolus</taxon>
    </lineage>
</organism>
<dbReference type="GO" id="GO:0005819">
    <property type="term" value="C:spindle"/>
    <property type="evidence" value="ECO:0007669"/>
    <property type="project" value="UniProtKB-SubCell"/>
</dbReference>
<accession>A0A482W2Y6</accession>
<evidence type="ECO:0000256" key="4">
    <source>
        <dbReference type="SAM" id="Coils"/>
    </source>
</evidence>
<gene>
    <name evidence="7" type="ORF">BDFB_001127</name>
</gene>
<dbReference type="OrthoDB" id="419631at2759"/>
<dbReference type="PANTHER" id="PTHR18956:SF6">
    <property type="entry name" value="HYALURONAN MEDIATED MOTILITY RECEPTOR"/>
    <property type="match status" value="1"/>
</dbReference>
<protein>
    <recommendedName>
        <fullName evidence="6">Hyaluronan-mediated motility receptor C-terminal domain-containing protein</fullName>
    </recommendedName>
</protein>
<name>A0A482W2Y6_ASBVE</name>
<dbReference type="InterPro" id="IPR031794">
    <property type="entry name" value="HMMR_C"/>
</dbReference>